<feature type="compositionally biased region" description="Basic and acidic residues" evidence="9">
    <location>
        <begin position="161"/>
        <end position="183"/>
    </location>
</feature>
<name>A0AA39XBB8_9PEZI</name>
<evidence type="ECO:0000256" key="5">
    <source>
        <dbReference type="ARBA" id="ARBA00023163"/>
    </source>
</evidence>
<dbReference type="InterPro" id="IPR006786">
    <property type="entry name" value="Pinin_SDK_MemA"/>
</dbReference>
<organism evidence="11 12">
    <name type="scientific">Bombardia bombarda</name>
    <dbReference type="NCBI Taxonomy" id="252184"/>
    <lineage>
        <taxon>Eukaryota</taxon>
        <taxon>Fungi</taxon>
        <taxon>Dikarya</taxon>
        <taxon>Ascomycota</taxon>
        <taxon>Pezizomycotina</taxon>
        <taxon>Sordariomycetes</taxon>
        <taxon>Sordariomycetidae</taxon>
        <taxon>Sordariales</taxon>
        <taxon>Lasiosphaeriaceae</taxon>
        <taxon>Bombardia</taxon>
    </lineage>
</organism>
<feature type="compositionally biased region" description="Basic and acidic residues" evidence="9">
    <location>
        <begin position="353"/>
        <end position="362"/>
    </location>
</feature>
<accession>A0AA39XBB8</accession>
<reference evidence="11" key="1">
    <citation type="submission" date="2023-06" db="EMBL/GenBank/DDBJ databases">
        <title>Genome-scale phylogeny and comparative genomics of the fungal order Sordariales.</title>
        <authorList>
            <consortium name="Lawrence Berkeley National Laboratory"/>
            <person name="Hensen N."/>
            <person name="Bonometti L."/>
            <person name="Westerberg I."/>
            <person name="Brannstrom I.O."/>
            <person name="Guillou S."/>
            <person name="Cros-Aarteil S."/>
            <person name="Calhoun S."/>
            <person name="Haridas S."/>
            <person name="Kuo A."/>
            <person name="Mondo S."/>
            <person name="Pangilinan J."/>
            <person name="Riley R."/>
            <person name="LaButti K."/>
            <person name="Andreopoulos B."/>
            <person name="Lipzen A."/>
            <person name="Chen C."/>
            <person name="Yanf M."/>
            <person name="Daum C."/>
            <person name="Ng V."/>
            <person name="Clum A."/>
            <person name="Steindorff A."/>
            <person name="Ohm R."/>
            <person name="Martin F."/>
            <person name="Silar P."/>
            <person name="Natvig D."/>
            <person name="Lalanne C."/>
            <person name="Gautier V."/>
            <person name="Ament-velasquez S.L."/>
            <person name="Kruys A."/>
            <person name="Hutchinson M.I."/>
            <person name="Powell A.J."/>
            <person name="Barry K."/>
            <person name="Miller A.N."/>
            <person name="Grigoriev I.V."/>
            <person name="Debuchy R."/>
            <person name="Gladieux P."/>
            <person name="Thoren M.H."/>
            <person name="Johannesson H."/>
        </authorList>
    </citation>
    <scope>NUCLEOTIDE SEQUENCE</scope>
    <source>
        <strain evidence="11">SMH3391-2</strain>
    </source>
</reference>
<dbReference type="GO" id="GO:0008380">
    <property type="term" value="P:RNA splicing"/>
    <property type="evidence" value="ECO:0007669"/>
    <property type="project" value="UniProtKB-KW"/>
</dbReference>
<evidence type="ECO:0000256" key="1">
    <source>
        <dbReference type="ARBA" id="ARBA00004123"/>
    </source>
</evidence>
<proteinExistence type="inferred from homology"/>
<keyword evidence="5" id="KW-0804">Transcription</keyword>
<feature type="domain" description="Pinin/SDK/MemA protein" evidence="10">
    <location>
        <begin position="133"/>
        <end position="229"/>
    </location>
</feature>
<dbReference type="GO" id="GO:0071013">
    <property type="term" value="C:catalytic step 2 spliceosome"/>
    <property type="evidence" value="ECO:0007669"/>
    <property type="project" value="TreeGrafter"/>
</dbReference>
<dbReference type="Proteomes" id="UP001174934">
    <property type="component" value="Unassembled WGS sequence"/>
</dbReference>
<comment type="caution">
    <text evidence="11">The sequence shown here is derived from an EMBL/GenBank/DDBJ whole genome shotgun (WGS) entry which is preliminary data.</text>
</comment>
<feature type="region of interest" description="Disordered" evidence="9">
    <location>
        <begin position="298"/>
        <end position="362"/>
    </location>
</feature>
<keyword evidence="4" id="KW-0805">Transcription regulation</keyword>
<dbReference type="AlphaFoldDB" id="A0AA39XBB8"/>
<evidence type="ECO:0000313" key="12">
    <source>
        <dbReference type="Proteomes" id="UP001174934"/>
    </source>
</evidence>
<feature type="compositionally biased region" description="Low complexity" evidence="9">
    <location>
        <begin position="146"/>
        <end position="158"/>
    </location>
</feature>
<dbReference type="InterPro" id="IPR039853">
    <property type="entry name" value="Pinin"/>
</dbReference>
<gene>
    <name evidence="11" type="ORF">B0T17DRAFT_507223</name>
</gene>
<evidence type="ECO:0000256" key="9">
    <source>
        <dbReference type="SAM" id="MobiDB-lite"/>
    </source>
</evidence>
<sequence length="362" mass="40342">MVDPAEASTAPTAPTTQKRKASPSPPAEDVTPKRVKHEVNGGNGEVGDSDSNGIVKDESKPVNGPAPKQQTPSKPRVDVDVDVNVDKAAEGKNIASPARSKAATSQEATSASPRRSAPPAVVAPGGSRRNISQEERKRGQRLFGGLLSTLSQTTSSSQQKKRLEIERRQQEKAQRQRAEDDRRRAEKLAKLKETRKIEQVKFDEQMMHTRHTNMLAVARGLQTKSEPKLVRGHIAFTLFSSGRRLTFASQYYRPWELTEAQEHAIEKQVRTAEETIEREKRDFEMTRQKRLKELGVVVSPRPPPVVKQPEETTVGEPKHPEDTNNRGTTAEASARPPKAKNDKDHDENGDEMVQFKEDTVLY</sequence>
<keyword evidence="12" id="KW-1185">Reference proteome</keyword>
<evidence type="ECO:0000256" key="4">
    <source>
        <dbReference type="ARBA" id="ARBA00023015"/>
    </source>
</evidence>
<evidence type="ECO:0000256" key="3">
    <source>
        <dbReference type="ARBA" id="ARBA00022664"/>
    </source>
</evidence>
<dbReference type="EMBL" id="JAULSR010000002">
    <property type="protein sequence ID" value="KAK0630783.1"/>
    <property type="molecule type" value="Genomic_DNA"/>
</dbReference>
<feature type="region of interest" description="Disordered" evidence="9">
    <location>
        <begin position="1"/>
        <end position="183"/>
    </location>
</feature>
<evidence type="ECO:0000256" key="2">
    <source>
        <dbReference type="ARBA" id="ARBA00010386"/>
    </source>
</evidence>
<dbReference type="PANTHER" id="PTHR12707">
    <property type="entry name" value="PINN"/>
    <property type="match status" value="1"/>
</dbReference>
<protein>
    <submittedName>
        <fullName evidence="11">Pinin/SDK/memA/ protein conserved region-domain-containing protein</fullName>
    </submittedName>
</protein>
<feature type="coiled-coil region" evidence="8">
    <location>
        <begin position="262"/>
        <end position="289"/>
    </location>
</feature>
<evidence type="ECO:0000259" key="10">
    <source>
        <dbReference type="Pfam" id="PF04696"/>
    </source>
</evidence>
<feature type="compositionally biased region" description="Low complexity" evidence="9">
    <location>
        <begin position="1"/>
        <end position="16"/>
    </location>
</feature>
<dbReference type="Pfam" id="PF04696">
    <property type="entry name" value="Pinin_SDK_memA"/>
    <property type="match status" value="1"/>
</dbReference>
<keyword evidence="7" id="KW-0539">Nucleus</keyword>
<evidence type="ECO:0000256" key="6">
    <source>
        <dbReference type="ARBA" id="ARBA00023187"/>
    </source>
</evidence>
<keyword evidence="8" id="KW-0175">Coiled coil</keyword>
<keyword evidence="3" id="KW-0507">mRNA processing</keyword>
<evidence type="ECO:0000256" key="8">
    <source>
        <dbReference type="SAM" id="Coils"/>
    </source>
</evidence>
<dbReference type="PANTHER" id="PTHR12707:SF0">
    <property type="entry name" value="PININ"/>
    <property type="match status" value="1"/>
</dbReference>
<feature type="compositionally biased region" description="Low complexity" evidence="9">
    <location>
        <begin position="110"/>
        <end position="128"/>
    </location>
</feature>
<evidence type="ECO:0000256" key="7">
    <source>
        <dbReference type="ARBA" id="ARBA00023242"/>
    </source>
</evidence>
<comment type="similarity">
    <text evidence="2">Belongs to the pinin family.</text>
</comment>
<dbReference type="GO" id="GO:0006397">
    <property type="term" value="P:mRNA processing"/>
    <property type="evidence" value="ECO:0007669"/>
    <property type="project" value="UniProtKB-KW"/>
</dbReference>
<comment type="subcellular location">
    <subcellularLocation>
        <location evidence="1">Nucleus</location>
    </subcellularLocation>
</comment>
<keyword evidence="6" id="KW-0508">mRNA splicing</keyword>
<feature type="compositionally biased region" description="Basic and acidic residues" evidence="9">
    <location>
        <begin position="75"/>
        <end position="90"/>
    </location>
</feature>
<evidence type="ECO:0000313" key="11">
    <source>
        <dbReference type="EMBL" id="KAK0630783.1"/>
    </source>
</evidence>